<feature type="domain" description="Cell envelope-related transcriptional attenuator" evidence="4">
    <location>
        <begin position="183"/>
        <end position="357"/>
    </location>
</feature>
<feature type="compositionally biased region" description="Low complexity" evidence="2">
    <location>
        <begin position="441"/>
        <end position="471"/>
    </location>
</feature>
<feature type="transmembrane region" description="Helical" evidence="3">
    <location>
        <begin position="45"/>
        <end position="63"/>
    </location>
</feature>
<dbReference type="EMBL" id="LT796768">
    <property type="protein sequence ID" value="SKB08385.1"/>
    <property type="molecule type" value="Genomic_DNA"/>
</dbReference>
<keyword evidence="3" id="KW-0472">Membrane</keyword>
<evidence type="ECO:0000313" key="6">
    <source>
        <dbReference type="Proteomes" id="UP000191040"/>
    </source>
</evidence>
<evidence type="ECO:0000256" key="3">
    <source>
        <dbReference type="SAM" id="Phobius"/>
    </source>
</evidence>
<dbReference type="RefSeq" id="WP_078700141.1">
    <property type="nucleotide sequence ID" value="NZ_LT796768.1"/>
</dbReference>
<proteinExistence type="inferred from homology"/>
<dbReference type="InterPro" id="IPR050922">
    <property type="entry name" value="LytR/CpsA/Psr_CW_biosynth"/>
</dbReference>
<evidence type="ECO:0000256" key="2">
    <source>
        <dbReference type="SAM" id="MobiDB-lite"/>
    </source>
</evidence>
<dbReference type="NCBIfam" id="TIGR00350">
    <property type="entry name" value="lytR_cpsA_psr"/>
    <property type="match status" value="1"/>
</dbReference>
<gene>
    <name evidence="5" type="ORF">SAMN06295964_2138</name>
</gene>
<dbReference type="Proteomes" id="UP000191040">
    <property type="component" value="Chromosome I"/>
</dbReference>
<dbReference type="STRING" id="1736691.SAMN06295964_2138"/>
<sequence>MSALGTRPTRVAQRGGLRRALLLILGTVVWPGIAQFLAGARRLGAVVMILWVAAITAALVVWFRFRPDRAQVIDWLTDPSVLQVARVAGLVLAIVWMFLFVDAWRLALVRSLGWWRLGVISIINVTIVALVTSTTYLGWNTVTASKDVVEQVFHETEVKSPLQGRYNILLLGADSGDDRTGLRPDSINLVSIDAETGVPVMVSLPRNLQNVPFPEDSPMRTLYPYGYNCGSECLLNAVHTAASGRPDLYPKSKDPGLDATLEAVEGVTGLKVNYHVLVNMKGFSSLVDATGGVTMDIKEPIAMFGKDDAWKQVYIQPGKQKLNGKEALWYGRSRVQSDDYTRMGRQKCLMQAMLEQLSPEQVVLNAGKIATSSAQMLSTDIPASELGAFGDLALKAKDRQIATLSVVPPEYSTVTPNFEQIRADVAKLVAKSERQQKKQAKQSAPTTATPTTEATTEAPTTEPTTKSPTEANNTEDLAASC</sequence>
<dbReference type="Gene3D" id="3.40.630.190">
    <property type="entry name" value="LCP protein"/>
    <property type="match status" value="1"/>
</dbReference>
<dbReference type="PANTHER" id="PTHR33392:SF6">
    <property type="entry name" value="POLYISOPRENYL-TEICHOIC ACID--PEPTIDOGLYCAN TEICHOIC ACID TRANSFERASE TAGU"/>
    <property type="match status" value="1"/>
</dbReference>
<dbReference type="Pfam" id="PF03816">
    <property type="entry name" value="LytR_cpsA_psr"/>
    <property type="match status" value="1"/>
</dbReference>
<keyword evidence="6" id="KW-1185">Reference proteome</keyword>
<dbReference type="PANTHER" id="PTHR33392">
    <property type="entry name" value="POLYISOPRENYL-TEICHOIC ACID--PEPTIDOGLYCAN TEICHOIC ACID TRANSFERASE TAGU"/>
    <property type="match status" value="1"/>
</dbReference>
<feature type="transmembrane region" description="Helical" evidence="3">
    <location>
        <begin position="83"/>
        <end position="101"/>
    </location>
</feature>
<feature type="transmembrane region" description="Helical" evidence="3">
    <location>
        <begin position="20"/>
        <end position="38"/>
    </location>
</feature>
<reference evidence="6" key="1">
    <citation type="submission" date="2017-02" db="EMBL/GenBank/DDBJ databases">
        <authorList>
            <person name="Varghese N."/>
            <person name="Submissions S."/>
        </authorList>
    </citation>
    <scope>NUCLEOTIDE SEQUENCE [LARGE SCALE GENOMIC DNA]</scope>
    <source>
        <strain evidence="6">9H-4</strain>
    </source>
</reference>
<name>A0A1T4Z498_9ACTN</name>
<evidence type="ECO:0000313" key="5">
    <source>
        <dbReference type="EMBL" id="SKB08385.1"/>
    </source>
</evidence>
<feature type="transmembrane region" description="Helical" evidence="3">
    <location>
        <begin position="113"/>
        <end position="139"/>
    </location>
</feature>
<keyword evidence="3" id="KW-0812">Transmembrane</keyword>
<dbReference type="AlphaFoldDB" id="A0A1T4Z498"/>
<protein>
    <submittedName>
        <fullName evidence="5">Transcriptional attenuator, LytR family</fullName>
    </submittedName>
</protein>
<comment type="similarity">
    <text evidence="1">Belongs to the LytR/CpsA/Psr (LCP) family.</text>
</comment>
<evidence type="ECO:0000259" key="4">
    <source>
        <dbReference type="Pfam" id="PF03816"/>
    </source>
</evidence>
<organism evidence="5 6">
    <name type="scientific">Aeromicrobium choanae</name>
    <dbReference type="NCBI Taxonomy" id="1736691"/>
    <lineage>
        <taxon>Bacteria</taxon>
        <taxon>Bacillati</taxon>
        <taxon>Actinomycetota</taxon>
        <taxon>Actinomycetes</taxon>
        <taxon>Propionibacteriales</taxon>
        <taxon>Nocardioidaceae</taxon>
        <taxon>Aeromicrobium</taxon>
    </lineage>
</organism>
<dbReference type="InterPro" id="IPR004474">
    <property type="entry name" value="LytR_CpsA_psr"/>
</dbReference>
<keyword evidence="3" id="KW-1133">Transmembrane helix</keyword>
<feature type="region of interest" description="Disordered" evidence="2">
    <location>
        <begin position="432"/>
        <end position="481"/>
    </location>
</feature>
<dbReference type="OrthoDB" id="3573673at2"/>
<evidence type="ECO:0000256" key="1">
    <source>
        <dbReference type="ARBA" id="ARBA00006068"/>
    </source>
</evidence>
<accession>A0A1T4Z498</accession>